<dbReference type="InterPro" id="IPR006811">
    <property type="entry name" value="RNA_pol_II_suA"/>
</dbReference>
<dbReference type="PANTHER" id="PTHR20383">
    <property type="entry name" value="RNA POLYMERASE II SUBUNIT A C-TERMINAL DOMAIN PHOSPHATASE"/>
    <property type="match status" value="1"/>
</dbReference>
<protein>
    <recommendedName>
        <fullName evidence="9">RNA polymerase II subunit A C-terminal domain phosphatase SSU72</fullName>
        <shortName evidence="9">CTD phosphatase SSU72</shortName>
        <ecNumber evidence="9">3.1.3.16</ecNumber>
    </recommendedName>
</protein>
<keyword evidence="5 9" id="KW-0904">Protein phosphatase</keyword>
<keyword evidence="11" id="KW-1185">Reference proteome</keyword>
<evidence type="ECO:0000256" key="3">
    <source>
        <dbReference type="ARBA" id="ARBA00022664"/>
    </source>
</evidence>
<dbReference type="Gene3D" id="3.40.50.2300">
    <property type="match status" value="2"/>
</dbReference>
<evidence type="ECO:0000256" key="5">
    <source>
        <dbReference type="ARBA" id="ARBA00022912"/>
    </source>
</evidence>
<sequence length="192" mass="22113">MSQKRFAMVCASNQNRSMEAHNMLKDNKFTVSSYGVGTHVKLPGAKANAPNVYEFGTSYAEIHNDLHSKDVELYTRNGLLKMLNRNMKVKEAPERWQDNRDTFDVVLTFEETVFEKVVEDLQNRDQSTGESVLVINLDVKDNHEQAAEAAPLALKLCQMFEESEDWECEVDDIVDRFQETCGRRPIYSICFY</sequence>
<comment type="similarity">
    <text evidence="2 9">Belongs to the SSU72 phosphatase family.</text>
</comment>
<gene>
    <name evidence="10" type="ORF">CYMTET_21235</name>
</gene>
<dbReference type="FunFam" id="3.40.50.2300:FF:000182">
    <property type="entry name" value="RNA polymerase II subunit A"/>
    <property type="match status" value="1"/>
</dbReference>
<dbReference type="GO" id="GO:0008420">
    <property type="term" value="F:RNA polymerase II CTD heptapeptide repeat phosphatase activity"/>
    <property type="evidence" value="ECO:0007669"/>
    <property type="project" value="UniProtKB-ARBA"/>
</dbReference>
<keyword evidence="4 9" id="KW-0378">Hydrolase</keyword>
<dbReference type="GO" id="GO:0031124">
    <property type="term" value="P:mRNA 3'-end processing"/>
    <property type="evidence" value="ECO:0007669"/>
    <property type="project" value="UniProtKB-ARBA"/>
</dbReference>
<dbReference type="GO" id="GO:0005634">
    <property type="term" value="C:nucleus"/>
    <property type="evidence" value="ECO:0007669"/>
    <property type="project" value="UniProtKB-SubCell"/>
</dbReference>
<organism evidence="10 11">
    <name type="scientific">Cymbomonas tetramitiformis</name>
    <dbReference type="NCBI Taxonomy" id="36881"/>
    <lineage>
        <taxon>Eukaryota</taxon>
        <taxon>Viridiplantae</taxon>
        <taxon>Chlorophyta</taxon>
        <taxon>Pyramimonadophyceae</taxon>
        <taxon>Pyramimonadales</taxon>
        <taxon>Pyramimonadaceae</taxon>
        <taxon>Cymbomonas</taxon>
    </lineage>
</organism>
<keyword evidence="3 9" id="KW-0507">mRNA processing</keyword>
<dbReference type="AlphaFoldDB" id="A0AAE0G2B4"/>
<comment type="caution">
    <text evidence="10">The sequence shown here is derived from an EMBL/GenBank/DDBJ whole genome shotgun (WGS) entry which is preliminary data.</text>
</comment>
<reference evidence="10 11" key="1">
    <citation type="journal article" date="2015" name="Genome Biol. Evol.">
        <title>Comparative Genomics of a Bacterivorous Green Alga Reveals Evolutionary Causalities and Consequences of Phago-Mixotrophic Mode of Nutrition.</title>
        <authorList>
            <person name="Burns J.A."/>
            <person name="Paasch A."/>
            <person name="Narechania A."/>
            <person name="Kim E."/>
        </authorList>
    </citation>
    <scope>NUCLEOTIDE SEQUENCE [LARGE SCALE GENOMIC DNA]</scope>
    <source>
        <strain evidence="10 11">PLY_AMNH</strain>
    </source>
</reference>
<comment type="catalytic activity">
    <reaction evidence="7 9">
        <text>O-phospho-L-seryl-[protein] + H2O = L-seryl-[protein] + phosphate</text>
        <dbReference type="Rhea" id="RHEA:20629"/>
        <dbReference type="Rhea" id="RHEA-COMP:9863"/>
        <dbReference type="Rhea" id="RHEA-COMP:11604"/>
        <dbReference type="ChEBI" id="CHEBI:15377"/>
        <dbReference type="ChEBI" id="CHEBI:29999"/>
        <dbReference type="ChEBI" id="CHEBI:43474"/>
        <dbReference type="ChEBI" id="CHEBI:83421"/>
        <dbReference type="EC" id="3.1.3.16"/>
    </reaction>
</comment>
<comment type="catalytic activity">
    <reaction evidence="8 9">
        <text>O-phospho-L-threonyl-[protein] + H2O = L-threonyl-[protein] + phosphate</text>
        <dbReference type="Rhea" id="RHEA:47004"/>
        <dbReference type="Rhea" id="RHEA-COMP:11060"/>
        <dbReference type="Rhea" id="RHEA-COMP:11605"/>
        <dbReference type="ChEBI" id="CHEBI:15377"/>
        <dbReference type="ChEBI" id="CHEBI:30013"/>
        <dbReference type="ChEBI" id="CHEBI:43474"/>
        <dbReference type="ChEBI" id="CHEBI:61977"/>
        <dbReference type="EC" id="3.1.3.16"/>
    </reaction>
</comment>
<evidence type="ECO:0000256" key="8">
    <source>
        <dbReference type="ARBA" id="ARBA00048336"/>
    </source>
</evidence>
<comment type="function">
    <text evidence="9">Protein phosphatase that catalyzes the dephosphorylation of the C-terminal domain of RNA polymerase II. Plays a role in RNA processing and termination.</text>
</comment>
<evidence type="ECO:0000256" key="1">
    <source>
        <dbReference type="ARBA" id="ARBA00004123"/>
    </source>
</evidence>
<evidence type="ECO:0000256" key="7">
    <source>
        <dbReference type="ARBA" id="ARBA00047761"/>
    </source>
</evidence>
<dbReference type="EMBL" id="LGRX02010437">
    <property type="protein sequence ID" value="KAK3270367.1"/>
    <property type="molecule type" value="Genomic_DNA"/>
</dbReference>
<evidence type="ECO:0000256" key="9">
    <source>
        <dbReference type="RuleBase" id="RU369031"/>
    </source>
</evidence>
<dbReference type="Proteomes" id="UP001190700">
    <property type="component" value="Unassembled WGS sequence"/>
</dbReference>
<evidence type="ECO:0000256" key="6">
    <source>
        <dbReference type="ARBA" id="ARBA00023242"/>
    </source>
</evidence>
<keyword evidence="6 9" id="KW-0539">Nucleus</keyword>
<dbReference type="EC" id="3.1.3.16" evidence="9"/>
<evidence type="ECO:0000256" key="2">
    <source>
        <dbReference type="ARBA" id="ARBA00008978"/>
    </source>
</evidence>
<evidence type="ECO:0000313" key="10">
    <source>
        <dbReference type="EMBL" id="KAK3270367.1"/>
    </source>
</evidence>
<dbReference type="Pfam" id="PF04722">
    <property type="entry name" value="Ssu72"/>
    <property type="match status" value="1"/>
</dbReference>
<dbReference type="FunFam" id="3.40.50.2300:FF:000039">
    <property type="entry name" value="RNA polymerase II subunit A C-terminal domain phosphatase"/>
    <property type="match status" value="1"/>
</dbReference>
<evidence type="ECO:0000256" key="4">
    <source>
        <dbReference type="ARBA" id="ARBA00022801"/>
    </source>
</evidence>
<proteinExistence type="inferred from homology"/>
<comment type="subcellular location">
    <subcellularLocation>
        <location evidence="1 9">Nucleus</location>
    </subcellularLocation>
</comment>
<evidence type="ECO:0000313" key="11">
    <source>
        <dbReference type="Proteomes" id="UP001190700"/>
    </source>
</evidence>
<accession>A0AAE0G2B4</accession>
<name>A0AAE0G2B4_9CHLO</name>